<accession>A0A421DSS7</accession>
<gene>
    <name evidence="1" type="ORF">BIY29_02345</name>
</gene>
<evidence type="ECO:0000313" key="1">
    <source>
        <dbReference type="EMBL" id="RLM27499.1"/>
    </source>
</evidence>
<proteinExistence type="predicted"/>
<dbReference type="Proteomes" id="UP000285648">
    <property type="component" value="Unassembled WGS sequence"/>
</dbReference>
<evidence type="ECO:0008006" key="3">
    <source>
        <dbReference type="Google" id="ProtNLM"/>
    </source>
</evidence>
<dbReference type="RefSeq" id="WP_121573439.1">
    <property type="nucleotide sequence ID" value="NZ_MJLZ01000003.1"/>
</dbReference>
<dbReference type="AlphaFoldDB" id="A0A421DSS7"/>
<keyword evidence="2" id="KW-1185">Reference proteome</keyword>
<reference evidence="1 2" key="1">
    <citation type="submission" date="2016-09" db="EMBL/GenBank/DDBJ databases">
        <authorList>
            <person name="Doonan J."/>
            <person name="Pachebat J.A."/>
            <person name="Golyshin P.N."/>
            <person name="Denman S."/>
            <person name="Mcdonald J.E."/>
        </authorList>
    </citation>
    <scope>NUCLEOTIDE SEQUENCE [LARGE SCALE GENOMIC DNA]</scope>
    <source>
        <strain evidence="1 2">NCPPB 3934</strain>
    </source>
</reference>
<evidence type="ECO:0000313" key="2">
    <source>
        <dbReference type="Proteomes" id="UP000285648"/>
    </source>
</evidence>
<protein>
    <recommendedName>
        <fullName evidence="3">Orphan protein</fullName>
    </recommendedName>
</protein>
<comment type="caution">
    <text evidence="1">The sequence shown here is derived from an EMBL/GenBank/DDBJ whole genome shotgun (WGS) entry which is preliminary data.</text>
</comment>
<organism evidence="1 2">
    <name type="scientific">Brenneria alni</name>
    <dbReference type="NCBI Taxonomy" id="71656"/>
    <lineage>
        <taxon>Bacteria</taxon>
        <taxon>Pseudomonadati</taxon>
        <taxon>Pseudomonadota</taxon>
        <taxon>Gammaproteobacteria</taxon>
        <taxon>Enterobacterales</taxon>
        <taxon>Pectobacteriaceae</taxon>
        <taxon>Brenneria</taxon>
    </lineage>
</organism>
<name>A0A421DSS7_9GAMM</name>
<dbReference type="OrthoDB" id="6690744at2"/>
<sequence length="148" mass="17190">MISSITKDQWAEIADALQGYFCHVEFKYQDTVISVARERSGESRTVLSIYFDGIIRVGWGLEKSDSYNPMTKLFWCEKKKRYYSPKRVAEIEKRFGKRSAKKNFPSLHESMSYRVPYFSSSASLIRQFKKVDGLSWISETIKDTADAN</sequence>
<dbReference type="EMBL" id="MJLZ01000003">
    <property type="protein sequence ID" value="RLM27499.1"/>
    <property type="molecule type" value="Genomic_DNA"/>
</dbReference>